<dbReference type="EMBL" id="JABEZX010000010">
    <property type="protein sequence ID" value="MBA0567817.1"/>
    <property type="molecule type" value="Genomic_DNA"/>
</dbReference>
<dbReference type="Proteomes" id="UP000593572">
    <property type="component" value="Unassembled WGS sequence"/>
</dbReference>
<protein>
    <submittedName>
        <fullName evidence="1">Uncharacterized protein</fullName>
    </submittedName>
</protein>
<evidence type="ECO:0000313" key="1">
    <source>
        <dbReference type="EMBL" id="MBA0567817.1"/>
    </source>
</evidence>
<proteinExistence type="predicted"/>
<gene>
    <name evidence="1" type="ORF">Golob_005352</name>
</gene>
<comment type="caution">
    <text evidence="1">The sequence shown here is derived from an EMBL/GenBank/DDBJ whole genome shotgun (WGS) entry which is preliminary data.</text>
</comment>
<accession>A0A7J8MSW4</accession>
<reference evidence="1 2" key="1">
    <citation type="journal article" date="2019" name="Genome Biol. Evol.">
        <title>Insights into the evolution of the New World diploid cottons (Gossypium, subgenus Houzingenia) based on genome sequencing.</title>
        <authorList>
            <person name="Grover C.E."/>
            <person name="Arick M.A. 2nd"/>
            <person name="Thrash A."/>
            <person name="Conover J.L."/>
            <person name="Sanders W.S."/>
            <person name="Peterson D.G."/>
            <person name="Frelichowski J.E."/>
            <person name="Scheffler J.A."/>
            <person name="Scheffler B.E."/>
            <person name="Wendel J.F."/>
        </authorList>
    </citation>
    <scope>NUCLEOTIDE SEQUENCE [LARGE SCALE GENOMIC DNA]</scope>
    <source>
        <strain evidence="1">157</strain>
        <tissue evidence="1">Leaf</tissue>
    </source>
</reference>
<evidence type="ECO:0000313" key="2">
    <source>
        <dbReference type="Proteomes" id="UP000593572"/>
    </source>
</evidence>
<dbReference type="AlphaFoldDB" id="A0A7J8MSW4"/>
<keyword evidence="2" id="KW-1185">Reference proteome</keyword>
<organism evidence="1 2">
    <name type="scientific">Gossypium lobatum</name>
    <dbReference type="NCBI Taxonomy" id="34289"/>
    <lineage>
        <taxon>Eukaryota</taxon>
        <taxon>Viridiplantae</taxon>
        <taxon>Streptophyta</taxon>
        <taxon>Embryophyta</taxon>
        <taxon>Tracheophyta</taxon>
        <taxon>Spermatophyta</taxon>
        <taxon>Magnoliopsida</taxon>
        <taxon>eudicotyledons</taxon>
        <taxon>Gunneridae</taxon>
        <taxon>Pentapetalae</taxon>
        <taxon>rosids</taxon>
        <taxon>malvids</taxon>
        <taxon>Malvales</taxon>
        <taxon>Malvaceae</taxon>
        <taxon>Malvoideae</taxon>
        <taxon>Gossypium</taxon>
    </lineage>
</organism>
<sequence>MGVFSSRGFACNSGGDKAEIFSTPCVLWHNRYNARYHYGNQCLRKGACRTPDEAIRSPEFHSR</sequence>
<name>A0A7J8MSW4_9ROSI</name>